<gene>
    <name evidence="2" type="ORF">PGQ11_007740</name>
</gene>
<name>A0ABR2IWE3_9PEZI</name>
<dbReference type="PROSITE" id="PS00018">
    <property type="entry name" value="EF_HAND_1"/>
    <property type="match status" value="1"/>
</dbReference>
<organism evidence="2 3">
    <name type="scientific">Apiospora arundinis</name>
    <dbReference type="NCBI Taxonomy" id="335852"/>
    <lineage>
        <taxon>Eukaryota</taxon>
        <taxon>Fungi</taxon>
        <taxon>Dikarya</taxon>
        <taxon>Ascomycota</taxon>
        <taxon>Pezizomycotina</taxon>
        <taxon>Sordariomycetes</taxon>
        <taxon>Xylariomycetidae</taxon>
        <taxon>Amphisphaeriales</taxon>
        <taxon>Apiosporaceae</taxon>
        <taxon>Apiospora</taxon>
    </lineage>
</organism>
<dbReference type="InterPro" id="IPR018247">
    <property type="entry name" value="EF_Hand_1_Ca_BS"/>
</dbReference>
<proteinExistence type="predicted"/>
<evidence type="ECO:0000313" key="2">
    <source>
        <dbReference type="EMBL" id="KAK8869162.1"/>
    </source>
</evidence>
<feature type="region of interest" description="Disordered" evidence="1">
    <location>
        <begin position="1"/>
        <end position="22"/>
    </location>
</feature>
<accession>A0ABR2IWE3</accession>
<sequence length="101" mass="11395">MLVKSEDFSTPTKEALDEDDEDSINKRDLVAILSPLGRDMAEIVLSDGTVWTAKPRIQGSTISYDFTTEDEHGNSITARWLAARTQGNPLVLQFRYRPPRQ</sequence>
<evidence type="ECO:0000313" key="3">
    <source>
        <dbReference type="Proteomes" id="UP001390339"/>
    </source>
</evidence>
<dbReference type="EMBL" id="JAPCWZ010000004">
    <property type="protein sequence ID" value="KAK8869162.1"/>
    <property type="molecule type" value="Genomic_DNA"/>
</dbReference>
<reference evidence="2 3" key="1">
    <citation type="journal article" date="2024" name="IMA Fungus">
        <title>Apiospora arundinis, a panoply of carbohydrate-active enzymes and secondary metabolites.</title>
        <authorList>
            <person name="Sorensen T."/>
            <person name="Petersen C."/>
            <person name="Muurmann A.T."/>
            <person name="Christiansen J.V."/>
            <person name="Brundto M.L."/>
            <person name="Overgaard C.K."/>
            <person name="Boysen A.T."/>
            <person name="Wollenberg R.D."/>
            <person name="Larsen T.O."/>
            <person name="Sorensen J.L."/>
            <person name="Nielsen K.L."/>
            <person name="Sondergaard T.E."/>
        </authorList>
    </citation>
    <scope>NUCLEOTIDE SEQUENCE [LARGE SCALE GENOMIC DNA]</scope>
    <source>
        <strain evidence="2 3">AAU 773</strain>
    </source>
</reference>
<evidence type="ECO:0000256" key="1">
    <source>
        <dbReference type="SAM" id="MobiDB-lite"/>
    </source>
</evidence>
<comment type="caution">
    <text evidence="2">The sequence shown here is derived from an EMBL/GenBank/DDBJ whole genome shotgun (WGS) entry which is preliminary data.</text>
</comment>
<dbReference type="Proteomes" id="UP001390339">
    <property type="component" value="Unassembled WGS sequence"/>
</dbReference>
<keyword evidence="3" id="KW-1185">Reference proteome</keyword>
<protein>
    <submittedName>
        <fullName evidence="2">Uncharacterized protein</fullName>
    </submittedName>
</protein>